<sequence length="24" mass="2779">MHLYTITFCVMLSSEGTYEHATPF</sequence>
<evidence type="ECO:0000313" key="1">
    <source>
        <dbReference type="EMBL" id="JAD44275.1"/>
    </source>
</evidence>
<organism evidence="1">
    <name type="scientific">Arundo donax</name>
    <name type="common">Giant reed</name>
    <name type="synonym">Donax arundinaceus</name>
    <dbReference type="NCBI Taxonomy" id="35708"/>
    <lineage>
        <taxon>Eukaryota</taxon>
        <taxon>Viridiplantae</taxon>
        <taxon>Streptophyta</taxon>
        <taxon>Embryophyta</taxon>
        <taxon>Tracheophyta</taxon>
        <taxon>Spermatophyta</taxon>
        <taxon>Magnoliopsida</taxon>
        <taxon>Liliopsida</taxon>
        <taxon>Poales</taxon>
        <taxon>Poaceae</taxon>
        <taxon>PACMAD clade</taxon>
        <taxon>Arundinoideae</taxon>
        <taxon>Arundineae</taxon>
        <taxon>Arundo</taxon>
    </lineage>
</organism>
<name>A0A0A9A5K1_ARUDO</name>
<reference evidence="1" key="2">
    <citation type="journal article" date="2015" name="Data Brief">
        <title>Shoot transcriptome of the giant reed, Arundo donax.</title>
        <authorList>
            <person name="Barrero R.A."/>
            <person name="Guerrero F.D."/>
            <person name="Moolhuijzen P."/>
            <person name="Goolsby J.A."/>
            <person name="Tidwell J."/>
            <person name="Bellgard S.E."/>
            <person name="Bellgard M.I."/>
        </authorList>
    </citation>
    <scope>NUCLEOTIDE SEQUENCE</scope>
    <source>
        <tissue evidence="1">Shoot tissue taken approximately 20 cm above the soil surface</tissue>
    </source>
</reference>
<protein>
    <submittedName>
        <fullName evidence="1">Uncharacterized protein</fullName>
    </submittedName>
</protein>
<accession>A0A0A9A5K1</accession>
<proteinExistence type="predicted"/>
<dbReference type="AlphaFoldDB" id="A0A0A9A5K1"/>
<reference evidence="1" key="1">
    <citation type="submission" date="2014-09" db="EMBL/GenBank/DDBJ databases">
        <authorList>
            <person name="Magalhaes I.L.F."/>
            <person name="Oliveira U."/>
            <person name="Santos F.R."/>
            <person name="Vidigal T.H.D.A."/>
            <person name="Brescovit A.D."/>
            <person name="Santos A.J."/>
        </authorList>
    </citation>
    <scope>NUCLEOTIDE SEQUENCE</scope>
    <source>
        <tissue evidence="1">Shoot tissue taken approximately 20 cm above the soil surface</tissue>
    </source>
</reference>
<dbReference type="EMBL" id="GBRH01253620">
    <property type="protein sequence ID" value="JAD44275.1"/>
    <property type="molecule type" value="Transcribed_RNA"/>
</dbReference>